<accession>A0A3M7R3P1</accession>
<gene>
    <name evidence="1" type="ORF">BpHYR1_009738</name>
</gene>
<evidence type="ECO:0000313" key="1">
    <source>
        <dbReference type="EMBL" id="RNA18227.1"/>
    </source>
</evidence>
<proteinExistence type="predicted"/>
<evidence type="ECO:0000313" key="2">
    <source>
        <dbReference type="Proteomes" id="UP000276133"/>
    </source>
</evidence>
<keyword evidence="2" id="KW-1185">Reference proteome</keyword>
<sequence length="68" mass="7945">MPTKYRYDMTCIQIESTGGFSKERRYTVYCSHHTKKSKHVLFSSINLTSIMEQNNHINQSIVDSSLMQ</sequence>
<dbReference type="Proteomes" id="UP000276133">
    <property type="component" value="Unassembled WGS sequence"/>
</dbReference>
<name>A0A3M7R3P1_BRAPC</name>
<protein>
    <submittedName>
        <fullName evidence="1">Uncharacterized protein</fullName>
    </submittedName>
</protein>
<dbReference type="EMBL" id="REGN01004288">
    <property type="protein sequence ID" value="RNA18227.1"/>
    <property type="molecule type" value="Genomic_DNA"/>
</dbReference>
<comment type="caution">
    <text evidence="1">The sequence shown here is derived from an EMBL/GenBank/DDBJ whole genome shotgun (WGS) entry which is preliminary data.</text>
</comment>
<dbReference type="AlphaFoldDB" id="A0A3M7R3P1"/>
<reference evidence="1 2" key="1">
    <citation type="journal article" date="2018" name="Sci. Rep.">
        <title>Genomic signatures of local adaptation to the degree of environmental predictability in rotifers.</title>
        <authorList>
            <person name="Franch-Gras L."/>
            <person name="Hahn C."/>
            <person name="Garcia-Roger E.M."/>
            <person name="Carmona M.J."/>
            <person name="Serra M."/>
            <person name="Gomez A."/>
        </authorList>
    </citation>
    <scope>NUCLEOTIDE SEQUENCE [LARGE SCALE GENOMIC DNA]</scope>
    <source>
        <strain evidence="1">HYR1</strain>
    </source>
</reference>
<organism evidence="1 2">
    <name type="scientific">Brachionus plicatilis</name>
    <name type="common">Marine rotifer</name>
    <name type="synonym">Brachionus muelleri</name>
    <dbReference type="NCBI Taxonomy" id="10195"/>
    <lineage>
        <taxon>Eukaryota</taxon>
        <taxon>Metazoa</taxon>
        <taxon>Spiralia</taxon>
        <taxon>Gnathifera</taxon>
        <taxon>Rotifera</taxon>
        <taxon>Eurotatoria</taxon>
        <taxon>Monogononta</taxon>
        <taxon>Pseudotrocha</taxon>
        <taxon>Ploima</taxon>
        <taxon>Brachionidae</taxon>
        <taxon>Brachionus</taxon>
    </lineage>
</organism>